<evidence type="ECO:0000259" key="5">
    <source>
        <dbReference type="PROSITE" id="PS50006"/>
    </source>
</evidence>
<evidence type="ECO:0000256" key="4">
    <source>
        <dbReference type="SAM" id="Phobius"/>
    </source>
</evidence>
<dbReference type="InterPro" id="IPR000436">
    <property type="entry name" value="Sushi_SCR_CCP_dom"/>
</dbReference>
<dbReference type="InterPro" id="IPR000033">
    <property type="entry name" value="LDLR_classB_rpt"/>
</dbReference>
<evidence type="ECO:0000313" key="8">
    <source>
        <dbReference type="Proteomes" id="UP001634394"/>
    </source>
</evidence>
<feature type="domain" description="Sushi" evidence="6">
    <location>
        <begin position="1257"/>
        <end position="1313"/>
    </location>
</feature>
<accession>A0ABD3XZX1</accession>
<dbReference type="InterPro" id="IPR011042">
    <property type="entry name" value="6-blade_b-propeller_TolB-like"/>
</dbReference>
<dbReference type="Pfam" id="PF00084">
    <property type="entry name" value="Sushi"/>
    <property type="match status" value="5"/>
</dbReference>
<evidence type="ECO:0000313" key="7">
    <source>
        <dbReference type="EMBL" id="KAL3890988.1"/>
    </source>
</evidence>
<keyword evidence="2" id="KW-0768">Sushi</keyword>
<reference evidence="7 8" key="1">
    <citation type="submission" date="2024-11" db="EMBL/GenBank/DDBJ databases">
        <title>Chromosome-level genome assembly of the freshwater bivalve Anodonta woodiana.</title>
        <authorList>
            <person name="Chen X."/>
        </authorList>
    </citation>
    <scope>NUCLEOTIDE SEQUENCE [LARGE SCALE GENOMIC DNA]</scope>
    <source>
        <strain evidence="7">MN2024</strain>
        <tissue evidence="7">Gills</tissue>
    </source>
</reference>
<feature type="domain" description="FHA" evidence="5">
    <location>
        <begin position="1944"/>
        <end position="2015"/>
    </location>
</feature>
<feature type="domain" description="Sushi" evidence="6">
    <location>
        <begin position="3"/>
        <end position="59"/>
    </location>
</feature>
<feature type="repeat" description="LDL-receptor class B" evidence="3">
    <location>
        <begin position="637"/>
        <end position="681"/>
    </location>
</feature>
<keyword evidence="4" id="KW-1133">Transmembrane helix</keyword>
<sequence>MAGQCAMGIANGYLTSTCSRFIGESCSFDCELGYKAVSNISTVTCQQNLEWTPEHPCEDVLCPITINNGHVNEAECSRRIYFECPYACNQGFDSNPKLNRVMCQVNGIWSNDDQPYCLERKGLCINVFERGKFADDCHFNADETCAFECDRGFDKNLSITTNVTCTTSAQWDIDLHLLCIEHDSGLIFTADTDYSAKSIYTVPITLEGIPRLDYIRSIRFPTKALLLSVDRDYQLNEAYFYDAYSNTIYKNANFSISLSGNNVWTPVYMGTSNDNVKLAVDWISHNIYWTDPQYKWIMVQSLIGNSTSMYHVLIHEHLEGPHALALDPIECLLFWSDIGTFTKIEVSSLSGRNRKSLISSSLMHPYSMAADYATRRLYFIDSGRQTVETVTYEGRDRNVLFKRRYSKLFDIAVYKDYLYVTETHNNRLYVFNKTNVNDSYKRLSDHYAPYAGVTVFNPDAQPTPGTAHCTNHGCEHICVTEKDGASCLCKDGYIINEDMKTCSLNSEHFQRGLLYSNESSICIVDIRIFTGFIFNPSCVLKINGASYMVIDTDQRHIFIANNTAIFSAKVDNPVLQRLTKQSGKISGMAWDGYDRNLYWTEEDTGIIWRISDISKTAQIFMKDLKRPRDVQILSHERLILWISDRNGSTLESSKMDGSNHQVVLNSVDLTNPRSISYDPYGNRIYFLDASQPDMNYVVSCDTDGSNLYRFLTTSTLFEKLEIYKGHLLVTTNGVNGTVLTSFTIDRAKISASGVNLGVGNISTIKVFDENLRQNETGPCFTLNGECDQICIANGKWRICECTFGFKLAENGKTCISDPVKDNFILIPDTTHNAIYQMSLTNQSIQGISSEQTSSVTGVTYSPVHDLVIWGTYDHQLSTMHLNGTGKKLFPVPATSDDSYMYAFRFAVDYSTGNMYYTSVDYNHVYDGNYSTINVMSPAGKERVLVKGLDYPLGLVVYPSKGRMFYTDRGSFPHIGQAVMDGSQPTVLLDLTGEWPTELVIDYRTDKLYWIDFWDDSIRVCNLDGTNYQKLTEFSGSRSLSGLALYADYIFISTLDHSHLIKLKISNPNETTVIATSGELGTINSINLYSSTIHNRNELCSSDNGGCSTFCFPTPDGSVCGCEDGVYLKNGNNKECSNMHACNDTIPNGSLANTCGLDIGATCSYYCDDFFHKNPNISNIQCLENGQWDADLKVLCTKATPTCPHTFPGGGWDNCLYRVNETCTYTCFPGYHKNPQIMNATCGVDGAWNQNTEKLCRRKCDLDFSNVAIESSCTLEIGDVCHFECEYGYKVASGVSTVTCQENGAWAPKKPCEEILCPYTIRNGKVDETMCDRRIYSECSFECNQGFDINPEHNVAFCDMDGTWEEDEKPYCLERQGLCINFFENGKWKDNCKFNADDTCAFECNPGFNRNPNISRNITCTSSAEWNIDLRLLCIENDRGLIITSVTKNNKEHISTIAIDSEGTPTLDYMPSVSFPIDVQPYSIEGDYTLQQAYMYDRYTKSIYKYTNFSIGLSRENKWTILHRGLSNAYIKLAVDWVSHNIYWTDPQYKWIVVQSLLGNDTSMYRVLIHDNLDGPHALALDPLEALLFWSDIGQFTKIEVSKLSGKNRKSLVYSNLLLPYSIAADIASRKLYFVDAGRKTLESVSYEGTDRKVLLKNTNSFFIDIAVFKEYVYVTDLVYGKLYVFNKTNGNEIHKSLTKDGVTYVGVTVFHPDAQNTSVKAHCVSYGCEHICVTDIDSATCLCKDGYTLNQDMKTCSLKSEFFHRGLMFSNESSICIVDIRIVTHFSFNPNCVLKTNNTKYMVLDTDDRQIFLANRTAIYFASVDDPQLHLLAELSGTISGLAWDGYDRLLYWTEINTGRIWRMSMESEPAQVFLQGLKSPRDILILPHERLVYWISDRNGSTIESSSMDRSNHQIVLNSADLMDPRSLSYDPQSKRIYILSNSTVGRDYVRSFRLNGSDLVNFGTTNKTLEKLEIYKGHLLVTAKDDQDTLVMSHSIDLKTHSTSGIFVNTGRITAIKVFDETFRQNETGPCFELNGDCEQICISKGTSRICECTFGFKLLADGKTCTSDPINDNFMLVRDSTHNYIYQINLTDQSVQGIKAHETFSETGLAYSPVSGHVIWGTDESEISMMYLNGTGKKLYPLPTSNNNHVYPNRFAVDHSTGNIYYTAVSRWNYITNDSYIGVISHDGKHRVLVTRLGAPHGLVVYPSKGLLFYTGNLFDSHVGQANMDGSQSIVLLHLEDVWPTDLTVDYKSDYLYWINSWVGGIDYCKLDGTNHNTLITYPDAYIQGIAFHQDYLFLYNGGHWNIIQLKISNPNDTVAFASTGEMGAIDFITIYSSTIQNRNNFCSANNGGCSTFCFPIPGGGICGCEDGVYLKEGSKTVCSNIPYCPEISKNIIVSTDCSRVNGSKCNFTCAQGYTTKPENERGLILTSITRSNNKHISTIAIDSDGIPNLDYMPSFSLPIDAQPYSIAGDYTLQHAYMYDRYSKSIYKDLNFTIGLSGENKWAILHRGLSKAYVKLAVDWISHNIYWTDPQYKWIVVQSLLGNDASMYRVLIHDNLDGPHALALDPVEARLFWSDIGQFTKIEVSNLSGKNRKSLVYSNLLRPYSIAADFASRQLYFVDAGRYSLETVSYEGMDRKVLLKKTNSFFSDVAVFKEYLYVIDSVYDQVYFFNKTNGNEIQKSLSKDGVTYVGVTVFHPDTQNTSVKVNSEFFHRGLIFSNTSSICVVDIRVVTHFSYNPNCVLKVDNTKFMVLNTDDRQIFLANNTFIYSARVDDPHLHQLAELSGTISGLAWDGYDRLLYWTETNTGRIWRMSMESEPAQVFLQGLRNPRDILILPHERMVYWISNKNGSTIESASIDRRDHQIVLNSADVLDPRSLSYDPQSKRIYFLSNSSVGRNYIRSLRLDGSDLVNFVSTDKTLEKLEIYKGHLLVTAKDDKETLIMSFSIDLGRLTTSGIFVDTGYVTAIKVFDENVRQNETGPCFVFNGDCEQICISRGISRICECTFGFKLSADGKTCASDPIHDNFMLVSDSTHNYIYQLNLTDQSVQGIKAQGTFPETGIAYNPVNDQVIWGTDESEISMMFLNGTGKKLSPLQNTNVYPTRFAVDYSTGNIYYTAFNGQYYVTNESYIGVISPDGMHRVLITRLRDPRGLVVYPSKGLLFYTDNGFNSHLGQANMDGSQSAVLINMEDEWTTDLTVDYKSDYLYWITIWEGGIDYCKLDGTNHNTLITYQDTIIQGLALYQDYLFFYNGDISNIIKLNISNPNETAAFSSRGELGKIDSIAIYSSMIQNRNKFCSVNNGGCSTFCFPIPGGGICGCEDGVDLKEGSKTVCSNTVTCPKEFNQGIIENMCERRIGQLCDYECTGYGYRKNETISRIECMESGSWNIDTNSLCQPQPAMSAGFHSDGHLAAIAVGAVVGVIIILVITLIFWR</sequence>
<keyword evidence="8" id="KW-1185">Reference proteome</keyword>
<gene>
    <name evidence="7" type="ORF">ACJMK2_003254</name>
</gene>
<dbReference type="EMBL" id="JBJQND010000001">
    <property type="protein sequence ID" value="KAL3890988.1"/>
    <property type="molecule type" value="Genomic_DNA"/>
</dbReference>
<feature type="repeat" description="LDL-receptor class B" evidence="3">
    <location>
        <begin position="2530"/>
        <end position="2575"/>
    </location>
</feature>
<dbReference type="PROSITE" id="PS50006">
    <property type="entry name" value="FHA_DOMAIN"/>
    <property type="match status" value="1"/>
</dbReference>
<dbReference type="InterPro" id="IPR050778">
    <property type="entry name" value="Cueball_EGF_LRP_Nidogen"/>
</dbReference>
<keyword evidence="4" id="KW-0472">Membrane</keyword>
<feature type="repeat" description="LDL-receptor class B" evidence="3">
    <location>
        <begin position="1585"/>
        <end position="1628"/>
    </location>
</feature>
<organism evidence="7 8">
    <name type="scientific">Sinanodonta woodiana</name>
    <name type="common">Chinese pond mussel</name>
    <name type="synonym">Anodonta woodiana</name>
    <dbReference type="NCBI Taxonomy" id="1069815"/>
    <lineage>
        <taxon>Eukaryota</taxon>
        <taxon>Metazoa</taxon>
        <taxon>Spiralia</taxon>
        <taxon>Lophotrochozoa</taxon>
        <taxon>Mollusca</taxon>
        <taxon>Bivalvia</taxon>
        <taxon>Autobranchia</taxon>
        <taxon>Heteroconchia</taxon>
        <taxon>Palaeoheterodonta</taxon>
        <taxon>Unionida</taxon>
        <taxon>Unionoidea</taxon>
        <taxon>Unionidae</taxon>
        <taxon>Unioninae</taxon>
        <taxon>Sinanodonta</taxon>
    </lineage>
</organism>
<feature type="repeat" description="LDL-receptor class B" evidence="3">
    <location>
        <begin position="1891"/>
        <end position="1935"/>
    </location>
</feature>
<evidence type="ECO:0000256" key="1">
    <source>
        <dbReference type="ARBA" id="ARBA00023157"/>
    </source>
</evidence>
<feature type="repeat" description="LDL-receptor class B" evidence="3">
    <location>
        <begin position="285"/>
        <end position="330"/>
    </location>
</feature>
<evidence type="ECO:0000256" key="3">
    <source>
        <dbReference type="PROSITE-ProRule" id="PRU00461"/>
    </source>
</evidence>
<dbReference type="PANTHER" id="PTHR46513:SF44">
    <property type="entry name" value="LDL RECEPTOR RELATED PROTEIN 4"/>
    <property type="match status" value="1"/>
</dbReference>
<feature type="domain" description="Sushi" evidence="6">
    <location>
        <begin position="1314"/>
        <end position="1373"/>
    </location>
</feature>
<dbReference type="Gene3D" id="2.10.70.10">
    <property type="entry name" value="Complement Module, domain 1"/>
    <property type="match status" value="5"/>
</dbReference>
<dbReference type="Gene3D" id="2.120.10.30">
    <property type="entry name" value="TolB, C-terminal domain"/>
    <property type="match status" value="9"/>
</dbReference>
<dbReference type="PROSITE" id="PS50923">
    <property type="entry name" value="SUSHI"/>
    <property type="match status" value="6"/>
</dbReference>
<evidence type="ECO:0000256" key="2">
    <source>
        <dbReference type="PROSITE-ProRule" id="PRU00302"/>
    </source>
</evidence>
<proteinExistence type="predicted"/>
<dbReference type="SMART" id="SM00032">
    <property type="entry name" value="CCP"/>
    <property type="match status" value="9"/>
</dbReference>
<dbReference type="InterPro" id="IPR000742">
    <property type="entry name" value="EGF"/>
</dbReference>
<feature type="repeat" description="LDL-receptor class B" evidence="3">
    <location>
        <begin position="1539"/>
        <end position="1584"/>
    </location>
</feature>
<protein>
    <submittedName>
        <fullName evidence="7">Uncharacterized protein</fullName>
    </submittedName>
</protein>
<comment type="caution">
    <text evidence="2">Lacks conserved residue(s) required for the propagation of feature annotation.</text>
</comment>
<feature type="domain" description="Sushi" evidence="6">
    <location>
        <begin position="3341"/>
        <end position="3400"/>
    </location>
</feature>
<dbReference type="InterPro" id="IPR009030">
    <property type="entry name" value="Growth_fac_rcpt_cys_sf"/>
</dbReference>
<feature type="disulfide bond" evidence="2">
    <location>
        <begin position="30"/>
        <end position="57"/>
    </location>
</feature>
<feature type="repeat" description="LDL-receptor class B" evidence="3">
    <location>
        <begin position="2576"/>
        <end position="2619"/>
    </location>
</feature>
<dbReference type="InterPro" id="IPR035976">
    <property type="entry name" value="Sushi/SCR/CCP_sf"/>
</dbReference>
<name>A0ABD3XZX1_SINWO</name>
<dbReference type="SUPFAM" id="SSF57535">
    <property type="entry name" value="Complement control module/SCR domain"/>
    <property type="match status" value="4"/>
</dbReference>
<dbReference type="Pfam" id="PF00058">
    <property type="entry name" value="Ldl_recept_b"/>
    <property type="match status" value="1"/>
</dbReference>
<feature type="non-terminal residue" evidence="7">
    <location>
        <position position="3437"/>
    </location>
</feature>
<dbReference type="PROSITE" id="PS51120">
    <property type="entry name" value="LDLRB"/>
    <property type="match status" value="8"/>
</dbReference>
<keyword evidence="1 2" id="KW-1015">Disulfide bond</keyword>
<dbReference type="SMART" id="SM00181">
    <property type="entry name" value="EGF"/>
    <property type="match status" value="8"/>
</dbReference>
<feature type="transmembrane region" description="Helical" evidence="4">
    <location>
        <begin position="3414"/>
        <end position="3436"/>
    </location>
</feature>
<dbReference type="InterPro" id="IPR000253">
    <property type="entry name" value="FHA_dom"/>
</dbReference>
<keyword evidence="4" id="KW-0812">Transmembrane</keyword>
<dbReference type="Proteomes" id="UP001634394">
    <property type="component" value="Unassembled WGS sequence"/>
</dbReference>
<evidence type="ECO:0000259" key="6">
    <source>
        <dbReference type="PROSITE" id="PS50923"/>
    </source>
</evidence>
<dbReference type="SMART" id="SM00135">
    <property type="entry name" value="LY"/>
    <property type="match status" value="26"/>
</dbReference>
<feature type="domain" description="Sushi" evidence="6">
    <location>
        <begin position="60"/>
        <end position="119"/>
    </location>
</feature>
<comment type="caution">
    <text evidence="7">The sequence shown here is derived from an EMBL/GenBank/DDBJ whole genome shotgun (WGS) entry which is preliminary data.</text>
</comment>
<dbReference type="PANTHER" id="PTHR46513">
    <property type="entry name" value="VITELLOGENIN RECEPTOR-LIKE PROTEIN-RELATED-RELATED"/>
    <property type="match status" value="1"/>
</dbReference>
<dbReference type="SUPFAM" id="SSF57184">
    <property type="entry name" value="Growth factor receptor domain"/>
    <property type="match status" value="3"/>
</dbReference>
<feature type="repeat" description="LDL-receptor class B" evidence="3">
    <location>
        <begin position="331"/>
        <end position="374"/>
    </location>
</feature>
<feature type="domain" description="Sushi" evidence="6">
    <location>
        <begin position="1133"/>
        <end position="1197"/>
    </location>
</feature>
<dbReference type="CDD" id="cd00033">
    <property type="entry name" value="CCP"/>
    <property type="match status" value="5"/>
</dbReference>
<feature type="disulfide bond" evidence="2">
    <location>
        <begin position="1284"/>
        <end position="1311"/>
    </location>
</feature>
<dbReference type="SUPFAM" id="SSF63825">
    <property type="entry name" value="YWTD domain"/>
    <property type="match status" value="9"/>
</dbReference>